<protein>
    <submittedName>
        <fullName evidence="1">Uncharacterized protein</fullName>
    </submittedName>
</protein>
<dbReference type="GeneID" id="54350700"/>
<dbReference type="Proteomes" id="UP000800082">
    <property type="component" value="Unassembled WGS sequence"/>
</dbReference>
<sequence length="88" mass="9204">MGAPYGSKSKASFLFPTRTVAPMRPTSFCSMPPILSPVFSGLHTAMTTCPQAHSAPALPITAPDINSKNFSDIAVNRSTAGPAAQRLN</sequence>
<dbReference type="EMBL" id="ML978973">
    <property type="protein sequence ID" value="KAF1927163.1"/>
    <property type="molecule type" value="Genomic_DNA"/>
</dbReference>
<keyword evidence="2" id="KW-1185">Reference proteome</keyword>
<name>A0A6A5RI42_9PLEO</name>
<evidence type="ECO:0000313" key="1">
    <source>
        <dbReference type="EMBL" id="KAF1927163.1"/>
    </source>
</evidence>
<dbReference type="AlphaFoldDB" id="A0A6A5RI42"/>
<accession>A0A6A5RI42</accession>
<reference evidence="1" key="1">
    <citation type="journal article" date="2020" name="Stud. Mycol.">
        <title>101 Dothideomycetes genomes: a test case for predicting lifestyles and emergence of pathogens.</title>
        <authorList>
            <person name="Haridas S."/>
            <person name="Albert R."/>
            <person name="Binder M."/>
            <person name="Bloem J."/>
            <person name="Labutti K."/>
            <person name="Salamov A."/>
            <person name="Andreopoulos B."/>
            <person name="Baker S."/>
            <person name="Barry K."/>
            <person name="Bills G."/>
            <person name="Bluhm B."/>
            <person name="Cannon C."/>
            <person name="Castanera R."/>
            <person name="Culley D."/>
            <person name="Daum C."/>
            <person name="Ezra D."/>
            <person name="Gonzalez J."/>
            <person name="Henrissat B."/>
            <person name="Kuo A."/>
            <person name="Liang C."/>
            <person name="Lipzen A."/>
            <person name="Lutzoni F."/>
            <person name="Magnuson J."/>
            <person name="Mondo S."/>
            <person name="Nolan M."/>
            <person name="Ohm R."/>
            <person name="Pangilinan J."/>
            <person name="Park H.-J."/>
            <person name="Ramirez L."/>
            <person name="Alfaro M."/>
            <person name="Sun H."/>
            <person name="Tritt A."/>
            <person name="Yoshinaga Y."/>
            <person name="Zwiers L.-H."/>
            <person name="Turgeon B."/>
            <person name="Goodwin S."/>
            <person name="Spatafora J."/>
            <person name="Crous P."/>
            <person name="Grigoriev I."/>
        </authorList>
    </citation>
    <scope>NUCLEOTIDE SEQUENCE</scope>
    <source>
        <strain evidence="1">CBS 183.55</strain>
    </source>
</reference>
<dbReference type="RefSeq" id="XP_033447415.1">
    <property type="nucleotide sequence ID" value="XM_033593032.1"/>
</dbReference>
<evidence type="ECO:0000313" key="2">
    <source>
        <dbReference type="Proteomes" id="UP000800082"/>
    </source>
</evidence>
<organism evidence="1 2">
    <name type="scientific">Didymella exigua CBS 183.55</name>
    <dbReference type="NCBI Taxonomy" id="1150837"/>
    <lineage>
        <taxon>Eukaryota</taxon>
        <taxon>Fungi</taxon>
        <taxon>Dikarya</taxon>
        <taxon>Ascomycota</taxon>
        <taxon>Pezizomycotina</taxon>
        <taxon>Dothideomycetes</taxon>
        <taxon>Pleosporomycetidae</taxon>
        <taxon>Pleosporales</taxon>
        <taxon>Pleosporineae</taxon>
        <taxon>Didymellaceae</taxon>
        <taxon>Didymella</taxon>
    </lineage>
</organism>
<gene>
    <name evidence="1" type="ORF">M421DRAFT_422028</name>
</gene>
<proteinExistence type="predicted"/>